<evidence type="ECO:0000256" key="4">
    <source>
        <dbReference type="ARBA" id="ARBA00022801"/>
    </source>
</evidence>
<gene>
    <name evidence="14" type="ORF">Krac_3494</name>
</gene>
<feature type="binding site" evidence="10">
    <location>
        <position position="176"/>
    </location>
    <ligand>
        <name>Mn(2+)</name>
        <dbReference type="ChEBI" id="CHEBI:29035"/>
    </ligand>
</feature>
<feature type="site" description="Increases basicity of active site Tyr" evidence="11">
    <location>
        <position position="117"/>
    </location>
</feature>
<dbReference type="Proteomes" id="UP000004508">
    <property type="component" value="Unassembled WGS sequence"/>
</dbReference>
<dbReference type="STRING" id="485913.Krac_3494"/>
<dbReference type="InterPro" id="IPR036291">
    <property type="entry name" value="NAD(P)-bd_dom_sf"/>
</dbReference>
<keyword evidence="15" id="KW-1185">Reference proteome</keyword>
<evidence type="ECO:0000256" key="12">
    <source>
        <dbReference type="RuleBase" id="RU361152"/>
    </source>
</evidence>
<dbReference type="Pfam" id="PF02056">
    <property type="entry name" value="Glyco_hydro_4"/>
    <property type="match status" value="1"/>
</dbReference>
<dbReference type="PRINTS" id="PR00732">
    <property type="entry name" value="GLHYDRLASE4"/>
</dbReference>
<evidence type="ECO:0000313" key="15">
    <source>
        <dbReference type="Proteomes" id="UP000004508"/>
    </source>
</evidence>
<keyword evidence="3 10" id="KW-0479">Metal-binding</keyword>
<keyword evidence="5 12" id="KW-0520">NAD</keyword>
<dbReference type="FunCoup" id="D6U1L5">
    <property type="interactions" value="38"/>
</dbReference>
<dbReference type="CDD" id="cd05297">
    <property type="entry name" value="GH4_alpha_glucosidase_galactosidase"/>
    <property type="match status" value="1"/>
</dbReference>
<comment type="similarity">
    <text evidence="2 12">Belongs to the glycosyl hydrolase 4 family.</text>
</comment>
<feature type="domain" description="Glycosyl hydrolase family 4 C-terminal" evidence="13">
    <location>
        <begin position="201"/>
        <end position="412"/>
    </location>
</feature>
<comment type="cofactor">
    <cofactor evidence="12">
        <name>NAD(+)</name>
        <dbReference type="ChEBI" id="CHEBI:57540"/>
    </cofactor>
    <text evidence="12">Binds 1 NAD(+) per subunit.</text>
</comment>
<keyword evidence="10" id="KW-0408">Iron</keyword>
<keyword evidence="10" id="KW-0533">Nickel</keyword>
<evidence type="ECO:0000313" key="14">
    <source>
        <dbReference type="EMBL" id="EFH82659.1"/>
    </source>
</evidence>
<evidence type="ECO:0000256" key="11">
    <source>
        <dbReference type="PIRSR" id="PIRSR601088-4"/>
    </source>
</evidence>
<keyword evidence="6 10" id="KW-0464">Manganese</keyword>
<dbReference type="InterPro" id="IPR053715">
    <property type="entry name" value="GH4_Enzyme_sf"/>
</dbReference>
<evidence type="ECO:0000259" key="13">
    <source>
        <dbReference type="Pfam" id="PF11975"/>
    </source>
</evidence>
<dbReference type="GO" id="GO:0016616">
    <property type="term" value="F:oxidoreductase activity, acting on the CH-OH group of donors, NAD or NADP as acceptor"/>
    <property type="evidence" value="ECO:0007669"/>
    <property type="project" value="InterPro"/>
</dbReference>
<evidence type="ECO:0000256" key="7">
    <source>
        <dbReference type="ARBA" id="ARBA00023277"/>
    </source>
</evidence>
<dbReference type="GO" id="GO:0005975">
    <property type="term" value="P:carbohydrate metabolic process"/>
    <property type="evidence" value="ECO:0007669"/>
    <property type="project" value="InterPro"/>
</dbReference>
<keyword evidence="7" id="KW-0119">Carbohydrate metabolism</keyword>
<dbReference type="InterPro" id="IPR019802">
    <property type="entry name" value="GlycHydrolase_4_CS"/>
</dbReference>
<accession>D6U1L5</accession>
<dbReference type="GO" id="GO:0046872">
    <property type="term" value="F:metal ion binding"/>
    <property type="evidence" value="ECO:0007669"/>
    <property type="project" value="UniProtKB-KW"/>
</dbReference>
<evidence type="ECO:0000256" key="1">
    <source>
        <dbReference type="ARBA" id="ARBA00001936"/>
    </source>
</evidence>
<reference evidence="14 15" key="1">
    <citation type="journal article" date="2011" name="Stand. Genomic Sci.">
        <title>Non-contiguous finished genome sequence and contextual data of the filamentous soil bacterium Ktedonobacter racemifer type strain (SOSP1-21).</title>
        <authorList>
            <person name="Chang Y.J."/>
            <person name="Land M."/>
            <person name="Hauser L."/>
            <person name="Chertkov O."/>
            <person name="Del Rio T.G."/>
            <person name="Nolan M."/>
            <person name="Copeland A."/>
            <person name="Tice H."/>
            <person name="Cheng J.F."/>
            <person name="Lucas S."/>
            <person name="Han C."/>
            <person name="Goodwin L."/>
            <person name="Pitluck S."/>
            <person name="Ivanova N."/>
            <person name="Ovchinikova G."/>
            <person name="Pati A."/>
            <person name="Chen A."/>
            <person name="Palaniappan K."/>
            <person name="Mavromatis K."/>
            <person name="Liolios K."/>
            <person name="Brettin T."/>
            <person name="Fiebig A."/>
            <person name="Rohde M."/>
            <person name="Abt B."/>
            <person name="Goker M."/>
            <person name="Detter J.C."/>
            <person name="Woyke T."/>
            <person name="Bristow J."/>
            <person name="Eisen J.A."/>
            <person name="Markowitz V."/>
            <person name="Hugenholtz P."/>
            <person name="Kyrpides N.C."/>
            <person name="Klenk H.P."/>
            <person name="Lapidus A."/>
        </authorList>
    </citation>
    <scope>NUCLEOTIDE SEQUENCE [LARGE SCALE GENOMIC DNA]</scope>
    <source>
        <strain evidence="15">DSM 44963</strain>
    </source>
</reference>
<dbReference type="Gene3D" id="3.90.1820.10">
    <property type="entry name" value="AglA-like glucosidase"/>
    <property type="match status" value="1"/>
</dbReference>
<dbReference type="Pfam" id="PF11975">
    <property type="entry name" value="Glyco_hydro_4C"/>
    <property type="match status" value="1"/>
</dbReference>
<feature type="binding site" evidence="10">
    <location>
        <position position="206"/>
    </location>
    <ligand>
        <name>Mn(2+)</name>
        <dbReference type="ChEBI" id="CHEBI:29035"/>
    </ligand>
</feature>
<dbReference type="SUPFAM" id="SSF56327">
    <property type="entry name" value="LDH C-terminal domain-like"/>
    <property type="match status" value="1"/>
</dbReference>
<keyword evidence="4 12" id="KW-0378">Hydrolase</keyword>
<dbReference type="PROSITE" id="PS01324">
    <property type="entry name" value="GLYCOSYL_HYDROL_F4"/>
    <property type="match status" value="1"/>
</dbReference>
<name>D6U1L5_KTERA</name>
<dbReference type="SUPFAM" id="SSF51735">
    <property type="entry name" value="NAD(P)-binding Rossmann-fold domains"/>
    <property type="match status" value="1"/>
</dbReference>
<dbReference type="InParanoid" id="D6U1L5"/>
<dbReference type="NCBIfam" id="NF011657">
    <property type="entry name" value="PRK15076.1"/>
    <property type="match status" value="1"/>
</dbReference>
<comment type="cofactor">
    <cofactor evidence="1">
        <name>Mn(2+)</name>
        <dbReference type="ChEBI" id="CHEBI:29035"/>
    </cofactor>
</comment>
<dbReference type="PANTHER" id="PTHR32092:SF6">
    <property type="entry name" value="ALPHA-GALACTOSIDASE"/>
    <property type="match status" value="1"/>
</dbReference>
<protein>
    <submittedName>
        <fullName evidence="14">Glycoside hydrolase family 4</fullName>
    </submittedName>
</protein>
<evidence type="ECO:0000256" key="10">
    <source>
        <dbReference type="PIRSR" id="PIRSR601088-3"/>
    </source>
</evidence>
<sequence>MATTMPIRSPKITFIGAGSAVFARQLITDVLHIEGLDEGVIALVDIDATRLQLAHNIAEKLVAQSGKHWRVQSSTERREMLPGSHFIVNTIEVAGLANVRHDFDIPMKYGINQCIGDTIGPGGIFKALRTGPAWLDILHDAEELCPEAWVLNYTNPMSILTYAALKATSMRTVGLCHSVQGSSKQLANYLDVPYEDLEWKCAGINHNAWFTELRFQGKDAYPLLLERIQQSEIYEKDPVRFEMTRYFGAFVTESSGHFSEYVPYFRKRPELIERYGRAGYLGETGFYANNWPEWRRKNDESIQKMLDGSAELPFHRSHEYGSYIIEGVTLNRPQVIYGNVRNTGLIDNLPDGSVEVACLVDRNGVQPTHFGALPEQLAALNRSHMAVHSLMCEALLSKNKEAARYALMLDPLSAAVCSPAELSELFDEMWEAEREYLQPFEK</sequence>
<evidence type="ECO:0000256" key="2">
    <source>
        <dbReference type="ARBA" id="ARBA00010141"/>
    </source>
</evidence>
<feature type="binding site" evidence="9">
    <location>
        <position position="155"/>
    </location>
    <ligand>
        <name>substrate</name>
    </ligand>
</feature>
<dbReference type="InterPro" id="IPR001088">
    <property type="entry name" value="Glyco_hydro_4"/>
</dbReference>
<keyword evidence="8 12" id="KW-0326">Glycosidase</keyword>
<dbReference type="eggNOG" id="COG1486">
    <property type="taxonomic scope" value="Bacteria"/>
</dbReference>
<evidence type="ECO:0000256" key="9">
    <source>
        <dbReference type="PIRSR" id="PIRSR601088-2"/>
    </source>
</evidence>
<organism evidence="14 15">
    <name type="scientific">Ktedonobacter racemifer DSM 44963</name>
    <dbReference type="NCBI Taxonomy" id="485913"/>
    <lineage>
        <taxon>Bacteria</taxon>
        <taxon>Bacillati</taxon>
        <taxon>Chloroflexota</taxon>
        <taxon>Ktedonobacteria</taxon>
        <taxon>Ktedonobacterales</taxon>
        <taxon>Ktedonobacteraceae</taxon>
        <taxon>Ktedonobacter</taxon>
    </lineage>
</organism>
<evidence type="ECO:0000256" key="3">
    <source>
        <dbReference type="ARBA" id="ARBA00022723"/>
    </source>
</evidence>
<dbReference type="GO" id="GO:0004553">
    <property type="term" value="F:hydrolase activity, hydrolyzing O-glycosyl compounds"/>
    <property type="evidence" value="ECO:0007669"/>
    <property type="project" value="InterPro"/>
</dbReference>
<dbReference type="PANTHER" id="PTHR32092">
    <property type="entry name" value="6-PHOSPHO-BETA-GLUCOSIDASE-RELATED"/>
    <property type="match status" value="1"/>
</dbReference>
<evidence type="ECO:0000256" key="8">
    <source>
        <dbReference type="ARBA" id="ARBA00023295"/>
    </source>
</evidence>
<dbReference type="InterPro" id="IPR022616">
    <property type="entry name" value="Glyco_hydro_4_C"/>
</dbReference>
<comment type="caution">
    <text evidence="14">The sequence shown here is derived from an EMBL/GenBank/DDBJ whole genome shotgun (WGS) entry which is preliminary data.</text>
</comment>
<proteinExistence type="inferred from homology"/>
<dbReference type="EMBL" id="ADVG01000004">
    <property type="protein sequence ID" value="EFH82659.1"/>
    <property type="molecule type" value="Genomic_DNA"/>
</dbReference>
<dbReference type="AlphaFoldDB" id="D6U1L5"/>
<evidence type="ECO:0000256" key="6">
    <source>
        <dbReference type="ARBA" id="ARBA00023211"/>
    </source>
</evidence>
<evidence type="ECO:0000256" key="5">
    <source>
        <dbReference type="ARBA" id="ARBA00023027"/>
    </source>
</evidence>
<keyword evidence="10" id="KW-0170">Cobalt</keyword>
<dbReference type="InterPro" id="IPR015955">
    <property type="entry name" value="Lactate_DH/Glyco_Ohase_4_C"/>
</dbReference>